<dbReference type="InterPro" id="IPR000192">
    <property type="entry name" value="Aminotrans_V_dom"/>
</dbReference>
<evidence type="ECO:0000256" key="6">
    <source>
        <dbReference type="ARBA" id="ARBA00022679"/>
    </source>
</evidence>
<feature type="domain" description="Aminotransferase class V" evidence="12">
    <location>
        <begin position="2"/>
        <end position="397"/>
    </location>
</feature>
<evidence type="ECO:0000256" key="3">
    <source>
        <dbReference type="ARBA" id="ARBA00009236"/>
    </source>
</evidence>
<name>A0A3S1B7F3_ELYCH</name>
<comment type="cofactor">
    <cofactor evidence="1">
        <name>pyridoxal 5'-phosphate</name>
        <dbReference type="ChEBI" id="CHEBI:597326"/>
    </cofactor>
</comment>
<dbReference type="EMBL" id="RQTK01000330">
    <property type="protein sequence ID" value="RUS81576.1"/>
    <property type="molecule type" value="Genomic_DNA"/>
</dbReference>
<evidence type="ECO:0000313" key="13">
    <source>
        <dbReference type="EMBL" id="RUS81576.1"/>
    </source>
</evidence>
<evidence type="ECO:0000313" key="14">
    <source>
        <dbReference type="Proteomes" id="UP000271974"/>
    </source>
</evidence>
<sequence>MVYLDYNATTPLAPEVIDAITDSLKEAWGNPSSSYTAGLKAKDVISSAREQVANMIGASPNDIFFTSGGTESNNWVLHMAVQLFDFHDAADNNALGNGDRGSTRTRRVPHFITSNVEHDSVKLVLEHFKKSKIADVTFVPVLHSTGAVSVDEVLAAITPDTVMITLMLANNETGVIQPVKEICERVRILKRCEGETKRIYLHTDAAQALGKISVGVRDLGVDYLTIVGHKFYGPRIGAMCAVNPLKDTPVVPVLFGGGQERNLRPGTENTPMIAGLGKAAELVFKNLSRYQRHMADVRDYLEAQLQIKFGDSVVINGKFPTSQRLPNTCNVSFVNQKLKGGEILSKAPSVQASVGAACHSQDRPSHILISCGVLESVAWKALRISVGRETTRQDVDKALQQLESLFKEL</sequence>
<keyword evidence="5" id="KW-0963">Cytoplasm</keyword>
<evidence type="ECO:0000256" key="2">
    <source>
        <dbReference type="ARBA" id="ARBA00004514"/>
    </source>
</evidence>
<keyword evidence="8" id="KW-0456">Lyase</keyword>
<comment type="subunit">
    <text evidence="4">Homodimer.</text>
</comment>
<dbReference type="Pfam" id="PF00266">
    <property type="entry name" value="Aminotran_5"/>
    <property type="match status" value="1"/>
</dbReference>
<keyword evidence="7" id="KW-0663">Pyridoxal phosphate</keyword>
<dbReference type="SUPFAM" id="SSF53383">
    <property type="entry name" value="PLP-dependent transferases"/>
    <property type="match status" value="1"/>
</dbReference>
<gene>
    <name evidence="13" type="ORF">EGW08_010677</name>
</gene>
<dbReference type="InterPro" id="IPR016454">
    <property type="entry name" value="Cysteine_dSase"/>
</dbReference>
<evidence type="ECO:0000256" key="9">
    <source>
        <dbReference type="ARBA" id="ARBA00037407"/>
    </source>
</evidence>
<evidence type="ECO:0000256" key="4">
    <source>
        <dbReference type="ARBA" id="ARBA00011738"/>
    </source>
</evidence>
<evidence type="ECO:0000256" key="7">
    <source>
        <dbReference type="ARBA" id="ARBA00022898"/>
    </source>
</evidence>
<dbReference type="PANTHER" id="PTHR11601">
    <property type="entry name" value="CYSTEINE DESULFURYLASE FAMILY MEMBER"/>
    <property type="match status" value="1"/>
</dbReference>
<keyword evidence="6" id="KW-0808">Transferase</keyword>
<reference evidence="13 14" key="1">
    <citation type="submission" date="2019-01" db="EMBL/GenBank/DDBJ databases">
        <title>A draft genome assembly of the solar-powered sea slug Elysia chlorotica.</title>
        <authorList>
            <person name="Cai H."/>
            <person name="Li Q."/>
            <person name="Fang X."/>
            <person name="Li J."/>
            <person name="Curtis N.E."/>
            <person name="Altenburger A."/>
            <person name="Shibata T."/>
            <person name="Feng M."/>
            <person name="Maeda T."/>
            <person name="Schwartz J.A."/>
            <person name="Shigenobu S."/>
            <person name="Lundholm N."/>
            <person name="Nishiyama T."/>
            <person name="Yang H."/>
            <person name="Hasebe M."/>
            <person name="Li S."/>
            <person name="Pierce S.K."/>
            <person name="Wang J."/>
        </authorList>
    </citation>
    <scope>NUCLEOTIDE SEQUENCE [LARGE SCALE GENOMIC DNA]</scope>
    <source>
        <strain evidence="13">EC2010</strain>
        <tissue evidence="13">Whole organism of an adult</tissue>
    </source>
</reference>
<dbReference type="InterPro" id="IPR015424">
    <property type="entry name" value="PyrdxlP-dep_Trfase"/>
</dbReference>
<keyword evidence="14" id="KW-1185">Reference proteome</keyword>
<dbReference type="Gene3D" id="3.90.1150.10">
    <property type="entry name" value="Aspartate Aminotransferase, domain 1"/>
    <property type="match status" value="1"/>
</dbReference>
<evidence type="ECO:0000256" key="5">
    <source>
        <dbReference type="ARBA" id="ARBA00022490"/>
    </source>
</evidence>
<dbReference type="PIRSF" id="PIRSF005572">
    <property type="entry name" value="NifS"/>
    <property type="match status" value="1"/>
</dbReference>
<dbReference type="PANTHER" id="PTHR11601:SF62">
    <property type="entry name" value="SELENOCYSTEINE LYASE"/>
    <property type="match status" value="1"/>
</dbReference>
<dbReference type="GO" id="GO:0016740">
    <property type="term" value="F:transferase activity"/>
    <property type="evidence" value="ECO:0007669"/>
    <property type="project" value="UniProtKB-KW"/>
</dbReference>
<proteinExistence type="inferred from homology"/>
<protein>
    <recommendedName>
        <fullName evidence="11">Selenocysteine lyase</fullName>
        <ecNumber evidence="10">4.4.1.16</ecNumber>
    </recommendedName>
</protein>
<dbReference type="STRING" id="188477.A0A3S1B7F3"/>
<accession>A0A3S1B7F3</accession>
<dbReference type="AlphaFoldDB" id="A0A3S1B7F3"/>
<dbReference type="FunFam" id="3.40.640.10:FF:000083">
    <property type="entry name" value="Selenocysteine lyase"/>
    <property type="match status" value="1"/>
</dbReference>
<dbReference type="Proteomes" id="UP000271974">
    <property type="component" value="Unassembled WGS sequence"/>
</dbReference>
<dbReference type="InterPro" id="IPR015421">
    <property type="entry name" value="PyrdxlP-dep_Trfase_major"/>
</dbReference>
<comment type="subcellular location">
    <subcellularLocation>
        <location evidence="2">Cytoplasm</location>
        <location evidence="2">Cytosol</location>
    </subcellularLocation>
</comment>
<dbReference type="GO" id="GO:0009000">
    <property type="term" value="F:selenocysteine lyase activity"/>
    <property type="evidence" value="ECO:0007669"/>
    <property type="project" value="UniProtKB-EC"/>
</dbReference>
<evidence type="ECO:0000256" key="10">
    <source>
        <dbReference type="ARBA" id="ARBA00039054"/>
    </source>
</evidence>
<dbReference type="OrthoDB" id="10250117at2759"/>
<comment type="caution">
    <text evidence="13">The sequence shown here is derived from an EMBL/GenBank/DDBJ whole genome shotgun (WGS) entry which is preliminary data.</text>
</comment>
<dbReference type="Gene3D" id="1.10.260.50">
    <property type="match status" value="1"/>
</dbReference>
<evidence type="ECO:0000256" key="1">
    <source>
        <dbReference type="ARBA" id="ARBA00001933"/>
    </source>
</evidence>
<dbReference type="Gene3D" id="3.40.640.10">
    <property type="entry name" value="Type I PLP-dependent aspartate aminotransferase-like (Major domain)"/>
    <property type="match status" value="1"/>
</dbReference>
<dbReference type="InterPro" id="IPR015422">
    <property type="entry name" value="PyrdxlP-dep_Trfase_small"/>
</dbReference>
<comment type="similarity">
    <text evidence="3">Belongs to the class-V pyridoxal-phosphate-dependent aminotransferase family.</text>
</comment>
<dbReference type="GO" id="GO:0005829">
    <property type="term" value="C:cytosol"/>
    <property type="evidence" value="ECO:0007669"/>
    <property type="project" value="UniProtKB-SubCell"/>
</dbReference>
<dbReference type="EC" id="4.4.1.16" evidence="10"/>
<dbReference type="FunFam" id="3.90.1150.10:FF:000065">
    <property type="entry name" value="Selenocysteine lyase"/>
    <property type="match status" value="1"/>
</dbReference>
<organism evidence="13 14">
    <name type="scientific">Elysia chlorotica</name>
    <name type="common">Eastern emerald elysia</name>
    <name type="synonym">Sea slug</name>
    <dbReference type="NCBI Taxonomy" id="188477"/>
    <lineage>
        <taxon>Eukaryota</taxon>
        <taxon>Metazoa</taxon>
        <taxon>Spiralia</taxon>
        <taxon>Lophotrochozoa</taxon>
        <taxon>Mollusca</taxon>
        <taxon>Gastropoda</taxon>
        <taxon>Heterobranchia</taxon>
        <taxon>Euthyneura</taxon>
        <taxon>Panpulmonata</taxon>
        <taxon>Sacoglossa</taxon>
        <taxon>Placobranchoidea</taxon>
        <taxon>Plakobranchidae</taxon>
        <taxon>Elysia</taxon>
    </lineage>
</organism>
<evidence type="ECO:0000256" key="11">
    <source>
        <dbReference type="ARBA" id="ARBA00040554"/>
    </source>
</evidence>
<evidence type="ECO:0000259" key="12">
    <source>
        <dbReference type="Pfam" id="PF00266"/>
    </source>
</evidence>
<evidence type="ECO:0000256" key="8">
    <source>
        <dbReference type="ARBA" id="ARBA00023239"/>
    </source>
</evidence>
<comment type="function">
    <text evidence="9">Catalyzes the decomposition of L-selenocysteine to L-alanine and elemental selenium.</text>
</comment>